<name>A0AAD4GZZ8_9FUNG</name>
<keyword evidence="2" id="KW-1133">Transmembrane helix</keyword>
<evidence type="ECO:0000256" key="1">
    <source>
        <dbReference type="SAM" id="MobiDB-lite"/>
    </source>
</evidence>
<protein>
    <submittedName>
        <fullName evidence="4">Uncharacterized protein</fullName>
    </submittedName>
</protein>
<evidence type="ECO:0000313" key="5">
    <source>
        <dbReference type="Proteomes" id="UP001194580"/>
    </source>
</evidence>
<evidence type="ECO:0000256" key="2">
    <source>
        <dbReference type="SAM" id="Phobius"/>
    </source>
</evidence>
<dbReference type="EMBL" id="JAAAIL010002812">
    <property type="protein sequence ID" value="KAG0254373.1"/>
    <property type="molecule type" value="Genomic_DNA"/>
</dbReference>
<feature type="region of interest" description="Disordered" evidence="1">
    <location>
        <begin position="78"/>
        <end position="133"/>
    </location>
</feature>
<feature type="signal peptide" evidence="3">
    <location>
        <begin position="1"/>
        <end position="25"/>
    </location>
</feature>
<keyword evidence="2" id="KW-0472">Membrane</keyword>
<gene>
    <name evidence="4" type="ORF">BGZ95_006063</name>
</gene>
<comment type="caution">
    <text evidence="4">The sequence shown here is derived from an EMBL/GenBank/DDBJ whole genome shotgun (WGS) entry which is preliminary data.</text>
</comment>
<dbReference type="Proteomes" id="UP001194580">
    <property type="component" value="Unassembled WGS sequence"/>
</dbReference>
<keyword evidence="2" id="KW-0812">Transmembrane</keyword>
<sequence>MITRAFVVLFHAVFLLGIKFTLIEALISVRYDMNDCTSDSRCHTFNAEVVFSVIMGFMVIFEIYLTLKRDEQEILSSQRLPDHDVESQMSTVPGSHTQDPSSSAVGLVDSSNVVRPDSLPAQSDPEKPRVDVH</sequence>
<keyword evidence="5" id="KW-1185">Reference proteome</keyword>
<accession>A0AAD4GZZ8</accession>
<feature type="compositionally biased region" description="Polar residues" evidence="1">
    <location>
        <begin position="87"/>
        <end position="113"/>
    </location>
</feature>
<evidence type="ECO:0000256" key="3">
    <source>
        <dbReference type="SAM" id="SignalP"/>
    </source>
</evidence>
<dbReference type="AlphaFoldDB" id="A0AAD4GZZ8"/>
<feature type="chain" id="PRO_5042224739" evidence="3">
    <location>
        <begin position="26"/>
        <end position="133"/>
    </location>
</feature>
<feature type="transmembrane region" description="Helical" evidence="2">
    <location>
        <begin position="49"/>
        <end position="67"/>
    </location>
</feature>
<reference evidence="4" key="1">
    <citation type="journal article" date="2020" name="Fungal Divers.">
        <title>Resolving the Mortierellaceae phylogeny through synthesis of multi-gene phylogenetics and phylogenomics.</title>
        <authorList>
            <person name="Vandepol N."/>
            <person name="Liber J."/>
            <person name="Desiro A."/>
            <person name="Na H."/>
            <person name="Kennedy M."/>
            <person name="Barry K."/>
            <person name="Grigoriev I.V."/>
            <person name="Miller A.N."/>
            <person name="O'Donnell K."/>
            <person name="Stajich J.E."/>
            <person name="Bonito G."/>
        </authorList>
    </citation>
    <scope>NUCLEOTIDE SEQUENCE</scope>
    <source>
        <strain evidence="4">NRRL 28262</strain>
    </source>
</reference>
<proteinExistence type="predicted"/>
<organism evidence="4 5">
    <name type="scientific">Linnemannia exigua</name>
    <dbReference type="NCBI Taxonomy" id="604196"/>
    <lineage>
        <taxon>Eukaryota</taxon>
        <taxon>Fungi</taxon>
        <taxon>Fungi incertae sedis</taxon>
        <taxon>Mucoromycota</taxon>
        <taxon>Mortierellomycotina</taxon>
        <taxon>Mortierellomycetes</taxon>
        <taxon>Mortierellales</taxon>
        <taxon>Mortierellaceae</taxon>
        <taxon>Linnemannia</taxon>
    </lineage>
</organism>
<evidence type="ECO:0000313" key="4">
    <source>
        <dbReference type="EMBL" id="KAG0254373.1"/>
    </source>
</evidence>
<keyword evidence="3" id="KW-0732">Signal</keyword>
<feature type="compositionally biased region" description="Basic and acidic residues" evidence="1">
    <location>
        <begin position="124"/>
        <end position="133"/>
    </location>
</feature>